<dbReference type="Proteomes" id="UP000069771">
    <property type="component" value="Chromosome"/>
</dbReference>
<proteinExistence type="predicted"/>
<keyword evidence="2" id="KW-1185">Reference proteome</keyword>
<organism evidence="1 2">
    <name type="scientific">Faecalibaculum rodentium</name>
    <dbReference type="NCBI Taxonomy" id="1702221"/>
    <lineage>
        <taxon>Bacteria</taxon>
        <taxon>Bacillati</taxon>
        <taxon>Bacillota</taxon>
        <taxon>Erysipelotrichia</taxon>
        <taxon>Erysipelotrichales</taxon>
        <taxon>Erysipelotrichaceae</taxon>
        <taxon>Faecalibaculum</taxon>
    </lineage>
</organism>
<gene>
    <name evidence="1" type="ORF">AALO17_17570</name>
</gene>
<evidence type="ECO:0000313" key="2">
    <source>
        <dbReference type="Proteomes" id="UP000069771"/>
    </source>
</evidence>
<accession>A0A140DW64</accession>
<dbReference type="STRING" id="1702221.AALO17_17570"/>
<evidence type="ECO:0000313" key="1">
    <source>
        <dbReference type="EMBL" id="AMK54891.1"/>
    </source>
</evidence>
<sequence length="42" mass="4596">MRSVQTIVWIGAPGFIQTNHCAGLRLFPCKIAQKASGLFYDG</sequence>
<name>A0A140DW64_9FIRM</name>
<protein>
    <submittedName>
        <fullName evidence="1">Uncharacterized protein</fullName>
    </submittedName>
</protein>
<reference evidence="1 2" key="1">
    <citation type="journal article" date="2016" name="Gut Pathog.">
        <title>Whole genome sequencing of "Faecalibaculum rodentium" ALO17, isolated from C57BL/6J laboratory mouse feces.</title>
        <authorList>
            <person name="Lim S."/>
            <person name="Chang D.H."/>
            <person name="Ahn S."/>
            <person name="Kim B.C."/>
        </authorList>
    </citation>
    <scope>NUCLEOTIDE SEQUENCE [LARGE SCALE GENOMIC DNA]</scope>
    <source>
        <strain evidence="1 2">Alo17</strain>
    </source>
</reference>
<dbReference type="AlphaFoldDB" id="A0A140DW64"/>
<dbReference type="EMBL" id="CP011391">
    <property type="protein sequence ID" value="AMK54891.1"/>
    <property type="molecule type" value="Genomic_DNA"/>
</dbReference>
<dbReference type="KEGG" id="fro:AALO17_17570"/>